<keyword evidence="2" id="KW-1185">Reference proteome</keyword>
<dbReference type="KEGG" id="ccot:CCAX7_59910"/>
<gene>
    <name evidence="1" type="ORF">CCAX7_59910</name>
</gene>
<dbReference type="Proteomes" id="UP000287394">
    <property type="component" value="Chromosome"/>
</dbReference>
<dbReference type="RefSeq" id="WP_119322745.1">
    <property type="nucleotide sequence ID" value="NZ_AP025739.1"/>
</dbReference>
<evidence type="ECO:0000313" key="1">
    <source>
        <dbReference type="EMBL" id="BDI33940.1"/>
    </source>
</evidence>
<sequence length="107" mass="12000">MIVSGFSQPVTVAPGKTSLLHIYLAEWFKIEKPGSYIVHCTRTLGVTFVKSTGTVHEKQQNIVTSANLKLKILRNAKDLRQNNRFDSGCLPHLRGPSKLKHLFLNKS</sequence>
<protein>
    <submittedName>
        <fullName evidence="1">Uncharacterized protein</fullName>
    </submittedName>
</protein>
<dbReference type="AlphaFoldDB" id="A0A402CZI5"/>
<evidence type="ECO:0000313" key="2">
    <source>
        <dbReference type="Proteomes" id="UP000287394"/>
    </source>
</evidence>
<reference evidence="1 2" key="1">
    <citation type="journal article" date="2019" name="Int. J. Syst. Evol. Microbiol.">
        <title>Capsulimonas corticalis gen. nov., sp. nov., an aerobic capsulated bacterium, of a novel bacterial order, Capsulimonadales ord. nov., of the class Armatimonadia of the phylum Armatimonadetes.</title>
        <authorList>
            <person name="Li J."/>
            <person name="Kudo C."/>
            <person name="Tonouchi A."/>
        </authorList>
    </citation>
    <scope>NUCLEOTIDE SEQUENCE [LARGE SCALE GENOMIC DNA]</scope>
    <source>
        <strain evidence="1 2">AX-7</strain>
    </source>
</reference>
<name>A0A402CZI5_9BACT</name>
<accession>A0A402CZI5</accession>
<organism evidence="1 2">
    <name type="scientific">Capsulimonas corticalis</name>
    <dbReference type="NCBI Taxonomy" id="2219043"/>
    <lineage>
        <taxon>Bacteria</taxon>
        <taxon>Bacillati</taxon>
        <taxon>Armatimonadota</taxon>
        <taxon>Armatimonadia</taxon>
        <taxon>Capsulimonadales</taxon>
        <taxon>Capsulimonadaceae</taxon>
        <taxon>Capsulimonas</taxon>
    </lineage>
</organism>
<dbReference type="EMBL" id="AP025739">
    <property type="protein sequence ID" value="BDI33940.1"/>
    <property type="molecule type" value="Genomic_DNA"/>
</dbReference>
<proteinExistence type="predicted"/>